<dbReference type="InterPro" id="IPR036465">
    <property type="entry name" value="vWFA_dom_sf"/>
</dbReference>
<dbReference type="RefSeq" id="WP_386759708.1">
    <property type="nucleotide sequence ID" value="NZ_JBHRXK010000006.1"/>
</dbReference>
<feature type="domain" description="DUF58" evidence="1">
    <location>
        <begin position="51"/>
        <end position="262"/>
    </location>
</feature>
<dbReference type="PANTHER" id="PTHR33608">
    <property type="entry name" value="BLL2464 PROTEIN"/>
    <property type="match status" value="1"/>
</dbReference>
<keyword evidence="3" id="KW-1185">Reference proteome</keyword>
<name>A0ABV7RS17_9GAMM</name>
<organism evidence="2 3">
    <name type="scientific">Lysobacter cavernae</name>
    <dbReference type="NCBI Taxonomy" id="1685901"/>
    <lineage>
        <taxon>Bacteria</taxon>
        <taxon>Pseudomonadati</taxon>
        <taxon>Pseudomonadota</taxon>
        <taxon>Gammaproteobacteria</taxon>
        <taxon>Lysobacterales</taxon>
        <taxon>Lysobacteraceae</taxon>
        <taxon>Lysobacter</taxon>
    </lineage>
</organism>
<evidence type="ECO:0000313" key="3">
    <source>
        <dbReference type="Proteomes" id="UP001595740"/>
    </source>
</evidence>
<dbReference type="SUPFAM" id="SSF53300">
    <property type="entry name" value="vWA-like"/>
    <property type="match status" value="1"/>
</dbReference>
<dbReference type="Proteomes" id="UP001595740">
    <property type="component" value="Unassembled WGS sequence"/>
</dbReference>
<dbReference type="Pfam" id="PF01882">
    <property type="entry name" value="DUF58"/>
    <property type="match status" value="1"/>
</dbReference>
<sequence length="308" mass="33964">MTIASTIADFIPPPVRARLKDLRLTSRRAVGLQGLGLHHSRSRGAGLEFAQYRAYEPGDELRQVDWKLYARSDRFFVREAERESPLAVWLLLDATASMAQEDAARPGWSRLAAAKGLAACVAELALHQGDRFGLVALRGDGVRLLAPGSGVRQRDRFLLELHALSAHGAWPTPEQLRPLWERIGAGDLVVLLSDVFDDGAITVAERLAAARREVLAIQILTAEERDFPFAGGHRFRDPETGEELLGDGATMRGEFLTRFAAARQALHARLDTSGIRHAQYVLDQALDLPLRRLFGARGFDERGAAEYA</sequence>
<dbReference type="InterPro" id="IPR002881">
    <property type="entry name" value="DUF58"/>
</dbReference>
<evidence type="ECO:0000313" key="2">
    <source>
        <dbReference type="EMBL" id="MFC3551943.1"/>
    </source>
</evidence>
<protein>
    <submittedName>
        <fullName evidence="2">DUF58 domain-containing protein</fullName>
    </submittedName>
</protein>
<dbReference type="Gene3D" id="3.40.50.410">
    <property type="entry name" value="von Willebrand factor, type A domain"/>
    <property type="match status" value="1"/>
</dbReference>
<dbReference type="PANTHER" id="PTHR33608:SF7">
    <property type="entry name" value="DUF58 DOMAIN-CONTAINING PROTEIN"/>
    <property type="match status" value="1"/>
</dbReference>
<accession>A0ABV7RS17</accession>
<evidence type="ECO:0000259" key="1">
    <source>
        <dbReference type="Pfam" id="PF01882"/>
    </source>
</evidence>
<gene>
    <name evidence="2" type="ORF">ACFOLC_13110</name>
</gene>
<reference evidence="3" key="1">
    <citation type="journal article" date="2019" name="Int. J. Syst. Evol. Microbiol.">
        <title>The Global Catalogue of Microorganisms (GCM) 10K type strain sequencing project: providing services to taxonomists for standard genome sequencing and annotation.</title>
        <authorList>
            <consortium name="The Broad Institute Genomics Platform"/>
            <consortium name="The Broad Institute Genome Sequencing Center for Infectious Disease"/>
            <person name="Wu L."/>
            <person name="Ma J."/>
        </authorList>
    </citation>
    <scope>NUCLEOTIDE SEQUENCE [LARGE SCALE GENOMIC DNA]</scope>
    <source>
        <strain evidence="3">KCTC 42875</strain>
    </source>
</reference>
<proteinExistence type="predicted"/>
<dbReference type="EMBL" id="JBHRXK010000006">
    <property type="protein sequence ID" value="MFC3551943.1"/>
    <property type="molecule type" value="Genomic_DNA"/>
</dbReference>
<comment type="caution">
    <text evidence="2">The sequence shown here is derived from an EMBL/GenBank/DDBJ whole genome shotgun (WGS) entry which is preliminary data.</text>
</comment>